<protein>
    <recommendedName>
        <fullName evidence="1">Gypsy retrotransposon integrase-like protein 1</fullName>
    </recommendedName>
</protein>
<dbReference type="Gene3D" id="1.10.340.70">
    <property type="match status" value="1"/>
</dbReference>
<evidence type="ECO:0000313" key="5">
    <source>
        <dbReference type="Proteomes" id="UP000824782"/>
    </source>
</evidence>
<dbReference type="InterPro" id="IPR050951">
    <property type="entry name" value="Retrovirus_Pol_polyprotein"/>
</dbReference>
<keyword evidence="5" id="KW-1185">Reference proteome</keyword>
<evidence type="ECO:0000256" key="1">
    <source>
        <dbReference type="ARBA" id="ARBA00039658"/>
    </source>
</evidence>
<accession>A0AAV6YLU7</accession>
<dbReference type="PANTHER" id="PTHR37984">
    <property type="entry name" value="PROTEIN CBG26694"/>
    <property type="match status" value="1"/>
</dbReference>
<dbReference type="Gene3D" id="2.40.70.10">
    <property type="entry name" value="Acid Proteases"/>
    <property type="match status" value="1"/>
</dbReference>
<dbReference type="PROSITE" id="PS50804">
    <property type="entry name" value="SCAN_BOX"/>
    <property type="match status" value="1"/>
</dbReference>
<dbReference type="SUPFAM" id="SSF50630">
    <property type="entry name" value="Acid proteases"/>
    <property type="match status" value="1"/>
</dbReference>
<dbReference type="GO" id="GO:0003676">
    <property type="term" value="F:nucleic acid binding"/>
    <property type="evidence" value="ECO:0007669"/>
    <property type="project" value="InterPro"/>
</dbReference>
<dbReference type="Pfam" id="PF00665">
    <property type="entry name" value="rve"/>
    <property type="match status" value="1"/>
</dbReference>
<dbReference type="SUPFAM" id="SSF47353">
    <property type="entry name" value="Retrovirus capsid dimerization domain-like"/>
    <property type="match status" value="1"/>
</dbReference>
<dbReference type="InterPro" id="IPR021109">
    <property type="entry name" value="Peptidase_aspartic_dom_sf"/>
</dbReference>
<dbReference type="PANTHER" id="PTHR37984:SF15">
    <property type="entry name" value="INTEGRASE CATALYTIC DOMAIN-CONTAINING PROTEIN"/>
    <property type="match status" value="1"/>
</dbReference>
<dbReference type="FunFam" id="3.30.420.10:FF:000032">
    <property type="entry name" value="Retrovirus-related Pol polyprotein from transposon 297-like Protein"/>
    <property type="match status" value="1"/>
</dbReference>
<dbReference type="Pfam" id="PF17921">
    <property type="entry name" value="Integrase_H2C2"/>
    <property type="match status" value="1"/>
</dbReference>
<dbReference type="InterPro" id="IPR041588">
    <property type="entry name" value="Integrase_H2C2"/>
</dbReference>
<reference evidence="4" key="1">
    <citation type="thesis" date="2020" institute="ProQuest LLC" country="789 East Eisenhower Parkway, Ann Arbor, MI, USA">
        <title>Comparative Genomics and Chromosome Evolution.</title>
        <authorList>
            <person name="Mudd A.B."/>
        </authorList>
    </citation>
    <scope>NUCLEOTIDE SEQUENCE</scope>
    <source>
        <strain evidence="4">237g6f4</strain>
        <tissue evidence="4">Blood</tissue>
    </source>
</reference>
<dbReference type="AlphaFoldDB" id="A0AAV6YLU7"/>
<gene>
    <name evidence="4" type="ORF">GDO81_022717</name>
</gene>
<dbReference type="Pfam" id="PF22938">
    <property type="entry name" value="Integrase_p58_C"/>
    <property type="match status" value="1"/>
</dbReference>
<dbReference type="PROSITE" id="PS50994">
    <property type="entry name" value="INTEGRASE"/>
    <property type="match status" value="1"/>
</dbReference>
<evidence type="ECO:0000259" key="3">
    <source>
        <dbReference type="PROSITE" id="PS50994"/>
    </source>
</evidence>
<feature type="domain" description="SCAN box" evidence="2">
    <location>
        <begin position="48"/>
        <end position="89"/>
    </location>
</feature>
<dbReference type="Proteomes" id="UP000824782">
    <property type="component" value="Unassembled WGS sequence"/>
</dbReference>
<dbReference type="FunFam" id="1.10.340.70:FF:000001">
    <property type="entry name" value="Retrovirus-related Pol polyprotein from transposon gypsy-like Protein"/>
    <property type="match status" value="1"/>
</dbReference>
<dbReference type="InterPro" id="IPR003309">
    <property type="entry name" value="SCAN_dom"/>
</dbReference>
<dbReference type="Gene3D" id="1.10.4020.10">
    <property type="entry name" value="DNA breaking-rejoining enzymes"/>
    <property type="match status" value="1"/>
</dbReference>
<dbReference type="EMBL" id="WNYA01021559">
    <property type="protein sequence ID" value="KAG8538399.1"/>
    <property type="molecule type" value="Genomic_DNA"/>
</dbReference>
<feature type="non-terminal residue" evidence="4">
    <location>
        <position position="841"/>
    </location>
</feature>
<dbReference type="InterPro" id="IPR012337">
    <property type="entry name" value="RNaseH-like_sf"/>
</dbReference>
<dbReference type="SUPFAM" id="SSF53098">
    <property type="entry name" value="Ribonuclease H-like"/>
    <property type="match status" value="1"/>
</dbReference>
<dbReference type="InterPro" id="IPR054465">
    <property type="entry name" value="Integrase_p58-like_C"/>
</dbReference>
<feature type="domain" description="Integrase catalytic" evidence="3">
    <location>
        <begin position="482"/>
        <end position="640"/>
    </location>
</feature>
<organism evidence="4 5">
    <name type="scientific">Engystomops pustulosus</name>
    <name type="common">Tungara frog</name>
    <name type="synonym">Physalaemus pustulosus</name>
    <dbReference type="NCBI Taxonomy" id="76066"/>
    <lineage>
        <taxon>Eukaryota</taxon>
        <taxon>Metazoa</taxon>
        <taxon>Chordata</taxon>
        <taxon>Craniata</taxon>
        <taxon>Vertebrata</taxon>
        <taxon>Euteleostomi</taxon>
        <taxon>Amphibia</taxon>
        <taxon>Batrachia</taxon>
        <taxon>Anura</taxon>
        <taxon>Neobatrachia</taxon>
        <taxon>Hyloidea</taxon>
        <taxon>Leptodactylidae</taxon>
        <taxon>Leiuperinae</taxon>
        <taxon>Engystomops</taxon>
    </lineage>
</organism>
<evidence type="ECO:0000313" key="4">
    <source>
        <dbReference type="EMBL" id="KAG8538399.1"/>
    </source>
</evidence>
<dbReference type="InterPro" id="IPR038269">
    <property type="entry name" value="SCAN_sf"/>
</dbReference>
<sequence length="841" mass="93487">MVDWSGQSAAKYTLVHVLEVDSTEAASHSHGGVNQAACPVQCAAARDKQIAAPAVLDRFLRALPGEIQQWVGHGDLSDAEALVGLVERFFATQALTKKAPYTQAGPKARKVVSPTFSRGKTTPNVWDVPQGRRRGEALTCWTCHEPGHIAAHYPNSSEPMDCSSARRVSLYAAPVYTATSPDSADELHLCRVTVAGHPALALLDSGSRVTLINGSLIDPKTVTGRTIGVLCIHGDVKDYSTTVINFQTSCGETLHEAAVVMNLPHDLILGRDFPMFWTLWRGNQELVVCSPVLCGQISEPEPDDPDSGVPAVGVTATEDGSVMFPLDVMAGETEEVVTGPQLSDLEVSRDNFGTAQLQDPTLVRARENVAEINGVPQHPGADKLFPRVVVNQELLYRIDKVHGETREQLMVPQPYRQMVLDLAHKHVMGGHLGTTKTLERILQRFYLPGVYDRVKRYCETCPDCQLHAPMVHFRSPLVPLPIIEVPFERVAMDLVGPLVKSARGHQHILVVMDYATRYPEAIPLRHTSAKLIAKELFAMFCRVGLPKEILTDQGTPFMSKVTKELCRLFNIKQLRTSVYHSQTDGLVERFNKTLKSMLKKVVNKDGKDWDVLLPYLMFVIREVPQASTGFSPFELVYGRHPRGLLDIAKETWEQEPTPHKSVIDHISDMQDRVAAVMPIVKEHMEEAQITQSRVYNRSAKVRTFNPGDRVLVLVPTVESKFLAKWQGPYEVIEKIGEVNYRIRQPGRRKPEQTYHVNLLKAWKDGESLHTEMVLASPPPAIPSQAADKPVPEAEVRIADSLTKEQQREAREFVARNTDVFSELPGYTSVIKHDIVTEPGVK</sequence>
<dbReference type="Gene3D" id="3.30.420.10">
    <property type="entry name" value="Ribonuclease H-like superfamily/Ribonuclease H"/>
    <property type="match status" value="1"/>
</dbReference>
<dbReference type="InterPro" id="IPR001584">
    <property type="entry name" value="Integrase_cat-core"/>
</dbReference>
<dbReference type="GO" id="GO:0015074">
    <property type="term" value="P:DNA integration"/>
    <property type="evidence" value="ECO:0007669"/>
    <property type="project" value="InterPro"/>
</dbReference>
<name>A0AAV6YLU7_ENGPU</name>
<evidence type="ECO:0000259" key="2">
    <source>
        <dbReference type="PROSITE" id="PS50804"/>
    </source>
</evidence>
<proteinExistence type="predicted"/>
<dbReference type="InterPro" id="IPR036397">
    <property type="entry name" value="RNaseH_sf"/>
</dbReference>
<dbReference type="CDD" id="cd00303">
    <property type="entry name" value="retropepsin_like"/>
    <property type="match status" value="1"/>
</dbReference>
<comment type="caution">
    <text evidence="4">The sequence shown here is derived from an EMBL/GenBank/DDBJ whole genome shotgun (WGS) entry which is preliminary data.</text>
</comment>